<dbReference type="GeneID" id="120253101"/>
<dbReference type="Proteomes" id="UP001515500">
    <property type="component" value="Chromosome 26"/>
</dbReference>
<evidence type="ECO:0000259" key="6">
    <source>
        <dbReference type="Pfam" id="PF26168"/>
    </source>
</evidence>
<keyword evidence="7" id="KW-1185">Reference proteome</keyword>
<gene>
    <name evidence="8" type="primary">LOC120253101</name>
</gene>
<dbReference type="InterPro" id="IPR002213">
    <property type="entry name" value="UDP_glucos_trans"/>
</dbReference>
<dbReference type="InterPro" id="IPR058980">
    <property type="entry name" value="Glyco_transf_N"/>
</dbReference>
<evidence type="ECO:0000256" key="1">
    <source>
        <dbReference type="ARBA" id="ARBA00009995"/>
    </source>
</evidence>
<dbReference type="SUPFAM" id="SSF53756">
    <property type="entry name" value="UDP-Glycosyltransferase/glycogen phosphorylase"/>
    <property type="match status" value="1"/>
</dbReference>
<reference evidence="8" key="1">
    <citation type="submission" date="2025-08" db="UniProtKB">
        <authorList>
            <consortium name="RefSeq"/>
        </authorList>
    </citation>
    <scope>IDENTIFICATION</scope>
</reference>
<dbReference type="Pfam" id="PF26168">
    <property type="entry name" value="Glyco_transf_N"/>
    <property type="match status" value="1"/>
</dbReference>
<dbReference type="GO" id="GO:0035251">
    <property type="term" value="F:UDP-glucosyltransferase activity"/>
    <property type="evidence" value="ECO:0007669"/>
    <property type="project" value="TreeGrafter"/>
</dbReference>
<dbReference type="PANTHER" id="PTHR48047">
    <property type="entry name" value="GLYCOSYLTRANSFERASE"/>
    <property type="match status" value="1"/>
</dbReference>
<sequence length="513" mass="57306">MINNEVRKSSSVVNNGHASTQLMKPHFVLVPLMAQGHMIPMVELAQLIAGRGGGVLVTLITTPLNATRLKTTMDRFNRSGLAIRLVSLPFPCKEAGLPEGCENIDVIASAALAVNFFKATSLMRQPLETYLREHKHYPSCIISDSCHPWTWDVARSLQIPRFTFFSICCFTLLCTHNIASHNVFDTITSEREPFLVPGLQDRIEVTQEQAPGFFYGDLWVKLREEIRAADKAAEGVVVNTFRELEPWYVENYQKAMGNKVWTLGPFSLCNKDVNHMTARGNDAAIDENKCMRWLDSMKPRTVVYVSFGSLTFTSPSQLMEVGLGLEASQQAFIWVIKEVELCREMTEWLGEAGGFEERVKTKGLIIRGWAPQMMILSHPAIGGFVTHCGWNSLMEAISMGLPVITWPHFADQFLNERFIVEVLRTGVPVGVDVPVTWGLETSHVYVTRDGVEKAMRSLMDGGEEGAQRRERARQVSVTAKKAMEQGGSSYENITMFMQQFSHHPPAAPPPAAV</sequence>
<dbReference type="FunFam" id="3.40.50.2000:FF:000047">
    <property type="entry name" value="Glycosyltransferase"/>
    <property type="match status" value="1"/>
</dbReference>
<keyword evidence="2 4" id="KW-0328">Glycosyltransferase</keyword>
<name>A0AB40ASU0_DIOCR</name>
<evidence type="ECO:0000256" key="4">
    <source>
        <dbReference type="RuleBase" id="RU003718"/>
    </source>
</evidence>
<evidence type="ECO:0000313" key="8">
    <source>
        <dbReference type="RefSeq" id="XP_039117316.1"/>
    </source>
</evidence>
<dbReference type="Pfam" id="PF00201">
    <property type="entry name" value="UDPGT"/>
    <property type="match status" value="1"/>
</dbReference>
<proteinExistence type="inferred from homology"/>
<evidence type="ECO:0000256" key="5">
    <source>
        <dbReference type="RuleBase" id="RU362057"/>
    </source>
</evidence>
<dbReference type="PROSITE" id="PS00375">
    <property type="entry name" value="UDPGT"/>
    <property type="match status" value="1"/>
</dbReference>
<accession>A0AB40ASU0</accession>
<comment type="similarity">
    <text evidence="1 4">Belongs to the UDP-glycosyltransferase family.</text>
</comment>
<dbReference type="EC" id="2.4.1.-" evidence="5"/>
<feature type="domain" description="Glycosyltransferase N-terminal" evidence="6">
    <location>
        <begin position="28"/>
        <end position="266"/>
    </location>
</feature>
<evidence type="ECO:0000256" key="3">
    <source>
        <dbReference type="ARBA" id="ARBA00022679"/>
    </source>
</evidence>
<keyword evidence="3 4" id="KW-0808">Transferase</keyword>
<evidence type="ECO:0000313" key="7">
    <source>
        <dbReference type="Proteomes" id="UP001515500"/>
    </source>
</evidence>
<evidence type="ECO:0000256" key="2">
    <source>
        <dbReference type="ARBA" id="ARBA00022676"/>
    </source>
</evidence>
<dbReference type="AlphaFoldDB" id="A0AB40ASU0"/>
<dbReference type="Gene3D" id="3.40.50.2000">
    <property type="entry name" value="Glycogen Phosphorylase B"/>
    <property type="match status" value="2"/>
</dbReference>
<organism evidence="7 8">
    <name type="scientific">Dioscorea cayennensis subsp. rotundata</name>
    <name type="common">White Guinea yam</name>
    <name type="synonym">Dioscorea rotundata</name>
    <dbReference type="NCBI Taxonomy" id="55577"/>
    <lineage>
        <taxon>Eukaryota</taxon>
        <taxon>Viridiplantae</taxon>
        <taxon>Streptophyta</taxon>
        <taxon>Embryophyta</taxon>
        <taxon>Tracheophyta</taxon>
        <taxon>Spermatophyta</taxon>
        <taxon>Magnoliopsida</taxon>
        <taxon>Liliopsida</taxon>
        <taxon>Dioscoreales</taxon>
        <taxon>Dioscoreaceae</taxon>
        <taxon>Dioscorea</taxon>
    </lineage>
</organism>
<protein>
    <recommendedName>
        <fullName evidence="5">Glycosyltransferase</fullName>
        <ecNumber evidence="5">2.4.1.-</ecNumber>
    </recommendedName>
</protein>
<dbReference type="FunFam" id="3.40.50.2000:FF:000071">
    <property type="entry name" value="Glycosyltransferase"/>
    <property type="match status" value="1"/>
</dbReference>
<dbReference type="PANTHER" id="PTHR48047:SF182">
    <property type="entry name" value="GLYCOSYLTRANSFERASE"/>
    <property type="match status" value="1"/>
</dbReference>
<dbReference type="RefSeq" id="XP_039117316.1">
    <property type="nucleotide sequence ID" value="XM_039261382.1"/>
</dbReference>
<dbReference type="InterPro" id="IPR035595">
    <property type="entry name" value="UDP_glycos_trans_CS"/>
</dbReference>
<dbReference type="CDD" id="cd03784">
    <property type="entry name" value="GT1_Gtf-like"/>
    <property type="match status" value="1"/>
</dbReference>